<sequence>MSTEEINVAAFLRFIRYAEHQSDDDKVYFLLYGGQQRFTDTNLHPNKAITAWGHTSTAAGAYQILYSTWKEAKDKGVVIDFSKASQDKLAISKLRSRRALSYIEAGDIDRAIPLLRNEWTSMPGAKQSAMSMSTAHELFKKYVAELGGK</sequence>
<dbReference type="CDD" id="cd00736">
    <property type="entry name" value="lambda_lys-like"/>
    <property type="match status" value="1"/>
</dbReference>
<keyword evidence="1" id="KW-0378">Hydrolase</keyword>
<protein>
    <submittedName>
        <fullName evidence="1">Glycoside hydrolase family 104 protein</fullName>
    </submittedName>
</protein>
<dbReference type="Gene3D" id="1.10.530.10">
    <property type="match status" value="1"/>
</dbReference>
<dbReference type="EMBL" id="JBEWZI010000006">
    <property type="protein sequence ID" value="MET7014097.1"/>
    <property type="molecule type" value="Genomic_DNA"/>
</dbReference>
<comment type="caution">
    <text evidence="1">The sequence shown here is derived from an EMBL/GenBank/DDBJ whole genome shotgun (WGS) entry which is preliminary data.</text>
</comment>
<dbReference type="SUPFAM" id="SSF53955">
    <property type="entry name" value="Lysozyme-like"/>
    <property type="match status" value="1"/>
</dbReference>
<dbReference type="Proteomes" id="UP001549691">
    <property type="component" value="Unassembled WGS sequence"/>
</dbReference>
<name>A0ABV2TM36_9RHOO</name>
<evidence type="ECO:0000313" key="2">
    <source>
        <dbReference type="Proteomes" id="UP001549691"/>
    </source>
</evidence>
<dbReference type="RefSeq" id="WP_354600553.1">
    <property type="nucleotide sequence ID" value="NZ_JBEWZI010000006.1"/>
</dbReference>
<dbReference type="InterPro" id="IPR023346">
    <property type="entry name" value="Lysozyme-like_dom_sf"/>
</dbReference>
<gene>
    <name evidence="1" type="ORF">ABXR19_07830</name>
</gene>
<evidence type="ECO:0000313" key="1">
    <source>
        <dbReference type="EMBL" id="MET7014097.1"/>
    </source>
</evidence>
<accession>A0ABV2TM36</accession>
<organism evidence="1 2">
    <name type="scientific">Uliginosibacterium flavum</name>
    <dbReference type="NCBI Taxonomy" id="1396831"/>
    <lineage>
        <taxon>Bacteria</taxon>
        <taxon>Pseudomonadati</taxon>
        <taxon>Pseudomonadota</taxon>
        <taxon>Betaproteobacteria</taxon>
        <taxon>Rhodocyclales</taxon>
        <taxon>Zoogloeaceae</taxon>
        <taxon>Uliginosibacterium</taxon>
    </lineage>
</organism>
<proteinExistence type="predicted"/>
<dbReference type="GO" id="GO:0016787">
    <property type="term" value="F:hydrolase activity"/>
    <property type="evidence" value="ECO:0007669"/>
    <property type="project" value="UniProtKB-KW"/>
</dbReference>
<reference evidence="1 2" key="1">
    <citation type="submission" date="2024-07" db="EMBL/GenBank/DDBJ databases">
        <title>Uliginosibacterium flavum JJ3220;KACC:17644.</title>
        <authorList>
            <person name="Kim M.K."/>
        </authorList>
    </citation>
    <scope>NUCLEOTIDE SEQUENCE [LARGE SCALE GENOMIC DNA]</scope>
    <source>
        <strain evidence="1 2">KACC:17644</strain>
    </source>
</reference>
<keyword evidence="2" id="KW-1185">Reference proteome</keyword>